<dbReference type="Proteomes" id="UP000475037">
    <property type="component" value="Unassembled WGS sequence"/>
</dbReference>
<feature type="non-terminal residue" evidence="1">
    <location>
        <position position="122"/>
    </location>
</feature>
<evidence type="ECO:0000313" key="1">
    <source>
        <dbReference type="EMBL" id="KAF0870949.1"/>
    </source>
</evidence>
<comment type="caution">
    <text evidence="1">The sequence shown here is derived from an EMBL/GenBank/DDBJ whole genome shotgun (WGS) entry which is preliminary data.</text>
</comment>
<name>A0A6G1A561_CROCR</name>
<reference evidence="1 2" key="1">
    <citation type="submission" date="2019-11" db="EMBL/GenBank/DDBJ databases">
        <authorList>
            <person name="Yang C."/>
            <person name="Li F."/>
        </authorList>
    </citation>
    <scope>NUCLEOTIDE SEQUENCE [LARGE SCALE GENOMIC DNA]</scope>
    <source>
        <strain evidence="1">KB4526</strain>
        <tissue evidence="1">Muscle</tissue>
    </source>
</reference>
<proteinExistence type="predicted"/>
<protein>
    <submittedName>
        <fullName evidence="1">LORF2 protein</fullName>
    </submittedName>
</protein>
<dbReference type="AlphaFoldDB" id="A0A6G1A561"/>
<dbReference type="EMBL" id="VOAJ01024667">
    <property type="protein sequence ID" value="KAF0870949.1"/>
    <property type="molecule type" value="Genomic_DNA"/>
</dbReference>
<dbReference type="PANTHER" id="PTHR19446">
    <property type="entry name" value="REVERSE TRANSCRIPTASES"/>
    <property type="match status" value="1"/>
</dbReference>
<evidence type="ECO:0000313" key="2">
    <source>
        <dbReference type="Proteomes" id="UP000475037"/>
    </source>
</evidence>
<accession>A0A6G1A561</accession>
<organism evidence="1 2">
    <name type="scientific">Crocuta crocuta</name>
    <name type="common">Spotted hyena</name>
    <dbReference type="NCBI Taxonomy" id="9678"/>
    <lineage>
        <taxon>Eukaryota</taxon>
        <taxon>Metazoa</taxon>
        <taxon>Chordata</taxon>
        <taxon>Craniata</taxon>
        <taxon>Vertebrata</taxon>
        <taxon>Euteleostomi</taxon>
        <taxon>Mammalia</taxon>
        <taxon>Eutheria</taxon>
        <taxon>Laurasiatheria</taxon>
        <taxon>Carnivora</taxon>
        <taxon>Feliformia</taxon>
        <taxon>Hyaenidae</taxon>
        <taxon>Crocuta</taxon>
    </lineage>
</organism>
<keyword evidence="2" id="KW-1185">Reference proteome</keyword>
<gene>
    <name evidence="1" type="ORF">FOF47_R18724</name>
</gene>
<sequence length="122" mass="14017">GWFNIGKSINWSYCINRMNDKIHISIDAEKAFCKIQHPFIIKISNHLETEEICLNIIKATYKNPTVNIVLDGELKAFPLKSGIRHICSLSVTLFNIVPEVLARAPSQDKRKKDIQVRKEEVK</sequence>
<feature type="non-terminal residue" evidence="1">
    <location>
        <position position="1"/>
    </location>
</feature>